<evidence type="ECO:0000256" key="6">
    <source>
        <dbReference type="ARBA" id="ARBA00022763"/>
    </source>
</evidence>
<dbReference type="GO" id="GO:0003906">
    <property type="term" value="F:DNA-(apurinic or apyrimidinic site) endonuclease activity"/>
    <property type="evidence" value="ECO:0007669"/>
    <property type="project" value="TreeGrafter"/>
</dbReference>
<dbReference type="InterPro" id="IPR036691">
    <property type="entry name" value="Endo/exonu/phosph_ase_sf"/>
</dbReference>
<comment type="similarity">
    <text evidence="3">Belongs to the DNA repair enzymes AP/ExoA family.</text>
</comment>
<comment type="catalytic activity">
    <reaction evidence="1">
        <text>Exonucleolytic cleavage in the 3'- to 5'-direction to yield nucleoside 5'-phosphates.</text>
        <dbReference type="EC" id="3.1.11.2"/>
    </reaction>
</comment>
<comment type="caution">
    <text evidence="12">The sequence shown here is derived from an EMBL/GenBank/DDBJ whole genome shotgun (WGS) entry which is preliminary data.</text>
</comment>
<evidence type="ECO:0000256" key="5">
    <source>
        <dbReference type="ARBA" id="ARBA00022723"/>
    </source>
</evidence>
<feature type="compositionally biased region" description="Low complexity" evidence="10">
    <location>
        <begin position="1"/>
        <end position="10"/>
    </location>
</feature>
<reference evidence="13" key="1">
    <citation type="submission" date="2024-04" db="EMBL/GenBank/DDBJ databases">
        <title>Salinicola lusitanus LLJ914,a marine bacterium isolated from the Okinawa Trough.</title>
        <authorList>
            <person name="Li J."/>
        </authorList>
    </citation>
    <scope>NUCLEOTIDE SEQUENCE [LARGE SCALE GENOMIC DNA]</scope>
</reference>
<comment type="cofactor">
    <cofactor evidence="2">
        <name>Mg(2+)</name>
        <dbReference type="ChEBI" id="CHEBI:18420"/>
    </cofactor>
</comment>
<dbReference type="PANTHER" id="PTHR22748">
    <property type="entry name" value="AP ENDONUCLEASE"/>
    <property type="match status" value="1"/>
</dbReference>
<sequence length="577" mass="64077">MSDTEMQSEQQEQETDTRGETVTSAPPPPQSAEAESLGEESAEGSKEQGSEQCEDEEDMGEDDTLSQMSDVSVEAGQDGPAPYNVKEINEFLDVTYGNKAVNETHSTGDNEADWGRIWPGPIFMSHGTNVSAGVAVLLSERVKLGGATHLEVEGGRLQVVQGTVRETHFVFINIYAHNSPTGRIQLVHKLNRQLKNFNSDSVVIVGGDWNCTTHSQDRNTVEPHPNAAATLASVLRENDLVDTWRQCHPTARQYTWVRVSAGRVSAARLDRIYINQSHRNHVRGAQIIPTGFSDHHLGVMDYSLPVRAPRCPYWRMNLKLLQENEFINAFEEFWRQWGRRKGEFIDVLKWWEVGKTQIKLFVQQYMSFSHHAEGEALKQLEREVACLEEGITRGSGSSGTWATKRRALGSFMNERAKGALVKAKIITLTDIDAPTRYFFNLEKKGRAGGDLMQLKMANGEVTSDPSLMRQEAISFYSKLFAVDECDEESQGQMVEGLPKLEEWEAEALTTPVTLEEMTTGSATAQLWPSPGDRWPASGLLQTFLAGVGGGRALCLHVCTEPRKTSSQLHQSCSGSST</sequence>
<accession>A0AAW0MIQ3</accession>
<dbReference type="InterPro" id="IPR005135">
    <property type="entry name" value="Endo/exonuclease/phosphatase"/>
</dbReference>
<name>A0AAW0MIQ3_9GOBI</name>
<keyword evidence="8" id="KW-0460">Magnesium</keyword>
<evidence type="ECO:0000256" key="4">
    <source>
        <dbReference type="ARBA" id="ARBA00012115"/>
    </source>
</evidence>
<dbReference type="GO" id="GO:0008081">
    <property type="term" value="F:phosphoric diester hydrolase activity"/>
    <property type="evidence" value="ECO:0007669"/>
    <property type="project" value="TreeGrafter"/>
</dbReference>
<dbReference type="GO" id="GO:0006284">
    <property type="term" value="P:base-excision repair"/>
    <property type="evidence" value="ECO:0007669"/>
    <property type="project" value="TreeGrafter"/>
</dbReference>
<protein>
    <recommendedName>
        <fullName evidence="4">exodeoxyribonuclease III</fullName>
        <ecNumber evidence="4">3.1.11.2</ecNumber>
    </recommendedName>
</protein>
<dbReference type="Gene3D" id="3.60.10.10">
    <property type="entry name" value="Endonuclease/exonuclease/phosphatase"/>
    <property type="match status" value="1"/>
</dbReference>
<keyword evidence="5" id="KW-0479">Metal-binding</keyword>
<evidence type="ECO:0000313" key="12">
    <source>
        <dbReference type="EMBL" id="KAK7879312.1"/>
    </source>
</evidence>
<dbReference type="CDD" id="cd09076">
    <property type="entry name" value="L1-EN"/>
    <property type="match status" value="1"/>
</dbReference>
<evidence type="ECO:0000259" key="11">
    <source>
        <dbReference type="Pfam" id="PF03372"/>
    </source>
</evidence>
<keyword evidence="9" id="KW-0234">DNA repair</keyword>
<evidence type="ECO:0000256" key="1">
    <source>
        <dbReference type="ARBA" id="ARBA00000493"/>
    </source>
</evidence>
<dbReference type="InterPro" id="IPR004808">
    <property type="entry name" value="AP_endonuc_1"/>
</dbReference>
<dbReference type="GO" id="GO:0046872">
    <property type="term" value="F:metal ion binding"/>
    <property type="evidence" value="ECO:0007669"/>
    <property type="project" value="UniProtKB-KW"/>
</dbReference>
<dbReference type="GO" id="GO:0008311">
    <property type="term" value="F:double-stranded DNA 3'-5' DNA exonuclease activity"/>
    <property type="evidence" value="ECO:0007669"/>
    <property type="project" value="UniProtKB-EC"/>
</dbReference>
<evidence type="ECO:0000256" key="7">
    <source>
        <dbReference type="ARBA" id="ARBA00022801"/>
    </source>
</evidence>
<dbReference type="GO" id="GO:0005634">
    <property type="term" value="C:nucleus"/>
    <property type="evidence" value="ECO:0007669"/>
    <property type="project" value="TreeGrafter"/>
</dbReference>
<dbReference type="SUPFAM" id="SSF56219">
    <property type="entry name" value="DNase I-like"/>
    <property type="match status" value="1"/>
</dbReference>
<evidence type="ECO:0000256" key="10">
    <source>
        <dbReference type="SAM" id="MobiDB-lite"/>
    </source>
</evidence>
<keyword evidence="13" id="KW-1185">Reference proteome</keyword>
<dbReference type="Pfam" id="PF03372">
    <property type="entry name" value="Exo_endo_phos"/>
    <property type="match status" value="1"/>
</dbReference>
<evidence type="ECO:0000256" key="9">
    <source>
        <dbReference type="ARBA" id="ARBA00023204"/>
    </source>
</evidence>
<feature type="compositionally biased region" description="Acidic residues" evidence="10">
    <location>
        <begin position="52"/>
        <end position="64"/>
    </location>
</feature>
<feature type="region of interest" description="Disordered" evidence="10">
    <location>
        <begin position="1"/>
        <end position="65"/>
    </location>
</feature>
<organism evidence="12 13">
    <name type="scientific">Mugilogobius chulae</name>
    <name type="common">yellowstripe goby</name>
    <dbReference type="NCBI Taxonomy" id="88201"/>
    <lineage>
        <taxon>Eukaryota</taxon>
        <taxon>Metazoa</taxon>
        <taxon>Chordata</taxon>
        <taxon>Craniata</taxon>
        <taxon>Vertebrata</taxon>
        <taxon>Euteleostomi</taxon>
        <taxon>Actinopterygii</taxon>
        <taxon>Neopterygii</taxon>
        <taxon>Teleostei</taxon>
        <taxon>Neoteleostei</taxon>
        <taxon>Acanthomorphata</taxon>
        <taxon>Gobiaria</taxon>
        <taxon>Gobiiformes</taxon>
        <taxon>Gobioidei</taxon>
        <taxon>Gobiidae</taxon>
        <taxon>Gobionellinae</taxon>
        <taxon>Mugilogobius</taxon>
    </lineage>
</organism>
<evidence type="ECO:0000256" key="3">
    <source>
        <dbReference type="ARBA" id="ARBA00007092"/>
    </source>
</evidence>
<dbReference type="EC" id="3.1.11.2" evidence="4"/>
<dbReference type="AlphaFoldDB" id="A0AAW0MIQ3"/>
<proteinExistence type="inferred from homology"/>
<dbReference type="Proteomes" id="UP001460270">
    <property type="component" value="Unassembled WGS sequence"/>
</dbReference>
<evidence type="ECO:0000313" key="13">
    <source>
        <dbReference type="Proteomes" id="UP001460270"/>
    </source>
</evidence>
<dbReference type="PANTHER" id="PTHR22748:SF26">
    <property type="entry name" value="ENDONUCLEASE_EXONUCLEASE_PHOSPHATASE DOMAIN-CONTAINING PROTEIN"/>
    <property type="match status" value="1"/>
</dbReference>
<keyword evidence="7" id="KW-0378">Hydrolase</keyword>
<evidence type="ECO:0000256" key="2">
    <source>
        <dbReference type="ARBA" id="ARBA00001946"/>
    </source>
</evidence>
<feature type="domain" description="Endonuclease/exonuclease/phosphatase" evidence="11">
    <location>
        <begin position="102"/>
        <end position="295"/>
    </location>
</feature>
<keyword evidence="6" id="KW-0227">DNA damage</keyword>
<evidence type="ECO:0000256" key="8">
    <source>
        <dbReference type="ARBA" id="ARBA00022842"/>
    </source>
</evidence>
<dbReference type="EMBL" id="JBBPFD010000289">
    <property type="protein sequence ID" value="KAK7879312.1"/>
    <property type="molecule type" value="Genomic_DNA"/>
</dbReference>
<gene>
    <name evidence="12" type="ORF">WMY93_033909</name>
</gene>